<feature type="transmembrane region" description="Helical" evidence="2">
    <location>
        <begin position="2099"/>
        <end position="2120"/>
    </location>
</feature>
<feature type="region of interest" description="Disordered" evidence="1">
    <location>
        <begin position="1385"/>
        <end position="1411"/>
    </location>
</feature>
<feature type="region of interest" description="Disordered" evidence="1">
    <location>
        <begin position="1015"/>
        <end position="1060"/>
    </location>
</feature>
<feature type="region of interest" description="Disordered" evidence="1">
    <location>
        <begin position="1073"/>
        <end position="1310"/>
    </location>
</feature>
<proteinExistence type="predicted"/>
<feature type="compositionally biased region" description="Gly residues" evidence="1">
    <location>
        <begin position="738"/>
        <end position="748"/>
    </location>
</feature>
<feature type="compositionally biased region" description="Low complexity" evidence="1">
    <location>
        <begin position="1396"/>
        <end position="1407"/>
    </location>
</feature>
<dbReference type="EMBL" id="CDMZ01004184">
    <property type="protein sequence ID" value="CEM48912.1"/>
    <property type="molecule type" value="Genomic_DNA"/>
</dbReference>
<feature type="compositionally biased region" description="Low complexity" evidence="1">
    <location>
        <begin position="1021"/>
        <end position="1041"/>
    </location>
</feature>
<name>A0A0G4HWQ1_9ALVE</name>
<evidence type="ECO:0000256" key="2">
    <source>
        <dbReference type="SAM" id="Phobius"/>
    </source>
</evidence>
<feature type="transmembrane region" description="Helical" evidence="2">
    <location>
        <begin position="2206"/>
        <end position="2228"/>
    </location>
</feature>
<evidence type="ECO:0000313" key="3">
    <source>
        <dbReference type="EMBL" id="CEM48912.1"/>
    </source>
</evidence>
<feature type="compositionally biased region" description="Polar residues" evidence="1">
    <location>
        <begin position="1298"/>
        <end position="1310"/>
    </location>
</feature>
<keyword evidence="2" id="KW-0812">Transmembrane</keyword>
<feature type="compositionally biased region" description="Low complexity" evidence="1">
    <location>
        <begin position="1211"/>
        <end position="1224"/>
    </location>
</feature>
<feature type="compositionally biased region" description="Polar residues" evidence="1">
    <location>
        <begin position="1272"/>
        <end position="1286"/>
    </location>
</feature>
<keyword evidence="2" id="KW-0472">Membrane</keyword>
<feature type="compositionally biased region" description="Basic and acidic residues" evidence="1">
    <location>
        <begin position="1200"/>
        <end position="1210"/>
    </location>
</feature>
<feature type="compositionally biased region" description="Basic residues" evidence="1">
    <location>
        <begin position="1107"/>
        <end position="1117"/>
    </location>
</feature>
<accession>A0A0G4HWQ1</accession>
<evidence type="ECO:0000256" key="1">
    <source>
        <dbReference type="SAM" id="MobiDB-lite"/>
    </source>
</evidence>
<evidence type="ECO:0008006" key="4">
    <source>
        <dbReference type="Google" id="ProtNLM"/>
    </source>
</evidence>
<feature type="transmembrane region" description="Helical" evidence="2">
    <location>
        <begin position="1972"/>
        <end position="1995"/>
    </location>
</feature>
<reference evidence="3" key="1">
    <citation type="submission" date="2014-11" db="EMBL/GenBank/DDBJ databases">
        <authorList>
            <person name="Otto D Thomas"/>
            <person name="Naeem Raeece"/>
        </authorList>
    </citation>
    <scope>NUCLEOTIDE SEQUENCE</scope>
</reference>
<feature type="compositionally biased region" description="Low complexity" evidence="1">
    <location>
        <begin position="1075"/>
        <end position="1086"/>
    </location>
</feature>
<protein>
    <recommendedName>
        <fullName evidence="4">Transmembrane protein</fullName>
    </recommendedName>
</protein>
<feature type="transmembrane region" description="Helical" evidence="2">
    <location>
        <begin position="2132"/>
        <end position="2155"/>
    </location>
</feature>
<organism evidence="3">
    <name type="scientific">Chromera velia CCMP2878</name>
    <dbReference type="NCBI Taxonomy" id="1169474"/>
    <lineage>
        <taxon>Eukaryota</taxon>
        <taxon>Sar</taxon>
        <taxon>Alveolata</taxon>
        <taxon>Colpodellida</taxon>
        <taxon>Chromeraceae</taxon>
        <taxon>Chromera</taxon>
    </lineage>
</organism>
<feature type="compositionally biased region" description="Polar residues" evidence="1">
    <location>
        <begin position="1241"/>
        <end position="1261"/>
    </location>
</feature>
<feature type="region of interest" description="Disordered" evidence="1">
    <location>
        <begin position="530"/>
        <end position="552"/>
    </location>
</feature>
<dbReference type="VEuPathDB" id="CryptoDB:Cvel_9098"/>
<gene>
    <name evidence="3" type="ORF">Cvel_9098</name>
</gene>
<feature type="compositionally biased region" description="Polar residues" evidence="1">
    <location>
        <begin position="1175"/>
        <end position="1193"/>
    </location>
</feature>
<keyword evidence="2" id="KW-1133">Transmembrane helix</keyword>
<feature type="region of interest" description="Disordered" evidence="1">
    <location>
        <begin position="725"/>
        <end position="749"/>
    </location>
</feature>
<sequence>MSLSSSEAQDHLIGSSVFWLLVASACLYVLFILGILVTRPPVLERELQKCISDRALVKRRREDSPFRCPSWNRVRTCRPCKSRSTQVFRRLSLRSRFSHLTELTFLRDLTDFIVDLATPVRANAPRDARAFNAPLPPTLSLLTGSAAPAGEFPSLPETAALVPRRVSRKEARVFAFASGLVDLAVISKLQAKRTATTAAVRTITRAWLAYCYGKSPLDIGGRSRRLQTIHSLFPQQRSPALSRNLLASSSGHSLGHRHALGASGHTSLALSNASTTWQQKKEGSGKANKAPAAPFSLPVGFPASCATAELLRALCPRADGCVVSRAACRVVVEPAGWDGGPAGVCGPRKGNDFHPGGVVLRVMHGRNSEGTPLLGPLQRAADAGRCLVDSWEEASVLLTASSVFIGRPGLVAQMPQKSSAALLNDPPDDLRLGPGIPYSYTVYQTERAGRKFDFDLVLAPRLSYFDVRKEEGQCRALQVQTIPSPLQRLLARGIPKACAAAGREGEGTGERDGAATRVWRITFGALLPSRPSRAETQQAPPPSFHVPALSNGPPDRGVFVRMGLHFVDEHEARRVYRALVTHVLLYRRRKGPVRTWKVKPSEVDGGAINQKLQASPMSSHWHPYVSTMGGGHAGASAGKSQQPQWWGAGARQLCMSGDRSLASTAETVERADGSSAVSGNSPFPPFISRGLRVFGSSGGAIAVTPTACWLSLALSSVDRGLDGPAGGGNLNESAASGAEGGGQRGGGDPSLAAVLTGRFPLKLAEHLEPALAYLTTASLLFGPPGGTQVKAHTRSSDEMALAIEERWPWLGLLLDDMIMAPKVGLGGHAGAPAFAFVSPPKLWSESIDCRRPGTYGRLVRHISAAQKQQGGEKFGLGASAGLSGPPTEERVTVWVLQVGALGPLGLVEDGASGRHPDLVAQSADRQLFVRLTLHFATEKEAVEVADRLTDRLRRLKDVRERLRRGENALCAGDAEDASFLKDPRLSVHRKRFWKRWARALQGLDVFRTWQRSDSLMDSGIPSASPPKRLSRSLSRSGRSSQPSPPLPLGESKNDKNKSSSNLLSHLGTLLVEEQPTSSPSPHSSKPAPVPPTQKDDPQMMLSGTIKPPRKDRTRGRSLTRDPQAAPSEIRTESVHTGTFITEEAGPIPPTNSEMFQKKGGSKHSSSGGGARSGSNAKTSSDVPSLSPTFSSPSGGRRTGNRRERDRERGRTPSSVPSAVSSKKTIPSFQIEESHSAPPHTATRSSASLSEPGQSGPSSALRQQQGGGAQPQTAKSAATSATGNTRGSPGRRGSDKGRASQTSGTSARSMADIAQNSFFLNVQEDRRGGKQGDDQGLFQQRQQPEVQVRMSHADSQHLDACRDLKNAAEERMRQIDRRASLASVANGDHVGEGDGFPLPSHLPSVPSLNQGSTARFDKQTDHARGDLRSHNFMRSPSGVEESPLYATHGGPVPLADVAGRLPTSRSYLYDASSELDASSAAFTSRKSCLSEANAWPPPLFDASALELETAAVKAKDREVAGLLACVRAGDLTRVNYSPGLRGCQRYTVALHPQGGGAGSSVDCMEKGQAAAGGAGGPGRRREPEATVFYVAASDSAIHFCPVVRLSDYLMPIPRDELSSLAASGRAGSDSSSSIDPISLSQLGRHRSKEEVFREAVKALPPRVLKLFGNENPKVNSQATHFASLVNAPCLADTGGGGMEESLHIAEVPLSPVLTIPFKYIVAVRCEDGPFRPCVPSEASTVYERELQESSNAGGGEKLGGKADTAERHRRLRRLGSVDAYQRSYLRQFGRGTDAGYRYIHEWLRPGSRRDGGGDGRALDARGEIELFCQVGNWRFPILVGSPTGPSWSSPGSALTLGGGGPERPIMSNSAFRGLPHVPEGVIEEDTGTLAPQPQDPRRLSLAVELGICKWTHSSVEARERRDKASSMTQRTSWALWGVCRLIRQITVSESPFVRVVLGSVERDWKAETPVERAVAWGMSWFGFLAMFAWLLTALFVSGGLSIGWAASLALVIGSVASPIPPSMFRQIFWIVRVPFFFSAADVREPEGRLLLAVRATPPPILNFYLGRRGSQAASGAWEGHRLLKATVQKRWRRRTHTRKGVGLFLGWLYILGCWLLLVVFAGGGGVSSPQAAILQSTFFWVTVGAAGFSFLVWPFVKGITWACVLGWGRDAGYLDWLVNLRVPRGLSNCMVEDDEDIRDRVRRKEGFGGWAILGRDFCVLCVLELGYLAGHFVRPYSPSFDL</sequence>
<feature type="transmembrane region" description="Helical" evidence="2">
    <location>
        <begin position="12"/>
        <end position="37"/>
    </location>
</feature>